<dbReference type="SUPFAM" id="SSF46966">
    <property type="entry name" value="Spectrin repeat"/>
    <property type="match status" value="1"/>
</dbReference>
<feature type="compositionally biased region" description="Basic and acidic residues" evidence="1">
    <location>
        <begin position="130"/>
        <end position="143"/>
    </location>
</feature>
<dbReference type="EMBL" id="CAAALY010266097">
    <property type="protein sequence ID" value="VEL40716.1"/>
    <property type="molecule type" value="Genomic_DNA"/>
</dbReference>
<evidence type="ECO:0000313" key="2">
    <source>
        <dbReference type="EMBL" id="VEL40716.1"/>
    </source>
</evidence>
<reference evidence="2" key="1">
    <citation type="submission" date="2018-11" db="EMBL/GenBank/DDBJ databases">
        <authorList>
            <consortium name="Pathogen Informatics"/>
        </authorList>
    </citation>
    <scope>NUCLEOTIDE SEQUENCE</scope>
</reference>
<evidence type="ECO:0000256" key="1">
    <source>
        <dbReference type="SAM" id="MobiDB-lite"/>
    </source>
</evidence>
<accession>A0A448XN65</accession>
<comment type="caution">
    <text evidence="2">The sequence shown here is derived from an EMBL/GenBank/DDBJ whole genome shotgun (WGS) entry which is preliminary data.</text>
</comment>
<sequence>MLHRLASNAYTLATLFTSSRPETLAYDCDTSPALVANLTNTVSCDDGEVVLTRIIRRLKPTHIGATISAQFVELERCCTDQLVHEEGLTVAGTSFRMVCDRVVGYLDAAGDRLEALLSHESGAFTAKSESNADSRTTQDDSARHPRSTISGHLEVDMATLVWQKTCLADDFLACQLANVEQLFTDLKDTAYSRLLQAVDGASNAEAREPEIIFAQILVPAVRARVDWIKCRADRRLERIQTASCQIVQLTNCLAEQEAWLSSAQRRLAEAEEVPPASLSEKEALVQKFTVSQRIIT</sequence>
<dbReference type="AlphaFoldDB" id="A0A448XN65"/>
<feature type="region of interest" description="Disordered" evidence="1">
    <location>
        <begin position="127"/>
        <end position="148"/>
    </location>
</feature>
<gene>
    <name evidence="2" type="ORF">PXEA_LOCUS34156</name>
</gene>
<organism evidence="2 3">
    <name type="scientific">Protopolystoma xenopodis</name>
    <dbReference type="NCBI Taxonomy" id="117903"/>
    <lineage>
        <taxon>Eukaryota</taxon>
        <taxon>Metazoa</taxon>
        <taxon>Spiralia</taxon>
        <taxon>Lophotrochozoa</taxon>
        <taxon>Platyhelminthes</taxon>
        <taxon>Monogenea</taxon>
        <taxon>Polyopisthocotylea</taxon>
        <taxon>Polystomatidea</taxon>
        <taxon>Polystomatidae</taxon>
        <taxon>Protopolystoma</taxon>
    </lineage>
</organism>
<evidence type="ECO:0000313" key="3">
    <source>
        <dbReference type="Proteomes" id="UP000784294"/>
    </source>
</evidence>
<proteinExistence type="predicted"/>
<name>A0A448XN65_9PLAT</name>
<dbReference type="Proteomes" id="UP000784294">
    <property type="component" value="Unassembled WGS sequence"/>
</dbReference>
<keyword evidence="3" id="KW-1185">Reference proteome</keyword>
<protein>
    <submittedName>
        <fullName evidence="2">Uncharacterized protein</fullName>
    </submittedName>
</protein>